<dbReference type="PANTHER" id="PTHR31642:SF324">
    <property type="entry name" value="SPERMIDINE HYDROXYCINNAMOYL TRANSFERASE"/>
    <property type="match status" value="1"/>
</dbReference>
<dbReference type="InterPro" id="IPR050317">
    <property type="entry name" value="Plant_Fungal_Acyltransferase"/>
</dbReference>
<dbReference type="KEGG" id="soe:110803480"/>
<reference evidence="2" key="1">
    <citation type="journal article" date="2021" name="Nat. Commun.">
        <title>Genomic analyses provide insights into spinach domestication and the genetic basis of agronomic traits.</title>
        <authorList>
            <person name="Cai X."/>
            <person name="Sun X."/>
            <person name="Xu C."/>
            <person name="Sun H."/>
            <person name="Wang X."/>
            <person name="Ge C."/>
            <person name="Zhang Z."/>
            <person name="Wang Q."/>
            <person name="Fei Z."/>
            <person name="Jiao C."/>
            <person name="Wang Q."/>
        </authorList>
    </citation>
    <scope>NUCLEOTIDE SEQUENCE [LARGE SCALE GENOMIC DNA]</scope>
    <source>
        <strain evidence="2">cv. Varoflay</strain>
    </source>
</reference>
<evidence type="ECO:0000256" key="1">
    <source>
        <dbReference type="ARBA" id="ARBA00009861"/>
    </source>
</evidence>
<dbReference type="AlphaFoldDB" id="A0A9R0JCL7"/>
<dbReference type="RefSeq" id="XP_021864692.1">
    <property type="nucleotide sequence ID" value="XM_022009000.2"/>
</dbReference>
<organism evidence="2 3">
    <name type="scientific">Spinacia oleracea</name>
    <name type="common">Spinach</name>
    <dbReference type="NCBI Taxonomy" id="3562"/>
    <lineage>
        <taxon>Eukaryota</taxon>
        <taxon>Viridiplantae</taxon>
        <taxon>Streptophyta</taxon>
        <taxon>Embryophyta</taxon>
        <taxon>Tracheophyta</taxon>
        <taxon>Spermatophyta</taxon>
        <taxon>Magnoliopsida</taxon>
        <taxon>eudicotyledons</taxon>
        <taxon>Gunneridae</taxon>
        <taxon>Pentapetalae</taxon>
        <taxon>Caryophyllales</taxon>
        <taxon>Chenopodiaceae</taxon>
        <taxon>Chenopodioideae</taxon>
        <taxon>Anserineae</taxon>
        <taxon>Spinacia</taxon>
    </lineage>
</organism>
<dbReference type="GeneID" id="110803480"/>
<dbReference type="Gene3D" id="3.30.559.10">
    <property type="entry name" value="Chloramphenicol acetyltransferase-like domain"/>
    <property type="match status" value="2"/>
</dbReference>
<protein>
    <submittedName>
        <fullName evidence="3">Spermidine hydroxycinnamoyl transferase-like</fullName>
    </submittedName>
</protein>
<comment type="similarity">
    <text evidence="1">Belongs to the plant acyltransferase family.</text>
</comment>
<keyword evidence="2" id="KW-1185">Reference proteome</keyword>
<dbReference type="OrthoDB" id="671439at2759"/>
<dbReference type="PANTHER" id="PTHR31642">
    <property type="entry name" value="TRICHOTHECENE 3-O-ACETYLTRANSFERASE"/>
    <property type="match status" value="1"/>
</dbReference>
<dbReference type="Proteomes" id="UP000813463">
    <property type="component" value="Chromosome 6"/>
</dbReference>
<accession>A0A9R0JCL7</accession>
<name>A0A9R0JCL7_SPIOL</name>
<dbReference type="InterPro" id="IPR023213">
    <property type="entry name" value="CAT-like_dom_sf"/>
</dbReference>
<evidence type="ECO:0000313" key="3">
    <source>
        <dbReference type="RefSeq" id="XP_021864692.1"/>
    </source>
</evidence>
<dbReference type="GO" id="GO:0016747">
    <property type="term" value="F:acyltransferase activity, transferring groups other than amino-acyl groups"/>
    <property type="evidence" value="ECO:0000318"/>
    <property type="project" value="GO_Central"/>
</dbReference>
<gene>
    <name evidence="3" type="primary">LOC110803480</name>
</gene>
<proteinExistence type="inferred from homology"/>
<sequence length="453" mass="50695">MGMKIVSRQIVKPAEPTWNGLLPLTELDHVSVITHSSNLHFYEKPTEQCWLNSSNNKILNTLKESLSRILIPFYPLAGRLSWVGGGRQRLVLECNAMGAEIIDVESSMNIADFGNFYSSGDKFKHLVPQIDYFGTQIQDIPLLVVQITRFACGGLSIGISLSHMVVDGGSAFHFIDEWARLTRGEPLKVAPFLDRRLLQAQDVSVSQTSDVVVDDENYSSYFNKSEGVKLETPTFILLTKDKIQRLKEVANYNGGEIMNENERPFSRFEVITSHVWRCVCKARELKCDDITSLFALVNTRGRLADPPLPSSYFGNAVVQVQISNSVGDLLSNPLSYACSKIREASQKVNNEYVFGFLDILKNQESLSMYQYTDDRGILKGPAYGDHNISATSWLSLMATGVDFGWGKEIYNGPPLVSGLNGEVMIFPYKNDGSVVVGVFLQHKEKFHEYMGLF</sequence>
<reference evidence="3" key="2">
    <citation type="submission" date="2025-08" db="UniProtKB">
        <authorList>
            <consortium name="RefSeq"/>
        </authorList>
    </citation>
    <scope>IDENTIFICATION</scope>
    <source>
        <tissue evidence="3">Leaf</tissue>
    </source>
</reference>
<evidence type="ECO:0000313" key="2">
    <source>
        <dbReference type="Proteomes" id="UP000813463"/>
    </source>
</evidence>
<dbReference type="Pfam" id="PF02458">
    <property type="entry name" value="Transferase"/>
    <property type="match status" value="1"/>
</dbReference>